<comment type="caution">
    <text evidence="2">The sequence shown here is derived from an EMBL/GenBank/DDBJ whole genome shotgun (WGS) entry which is preliminary data.</text>
</comment>
<proteinExistence type="predicted"/>
<feature type="region of interest" description="Disordered" evidence="1">
    <location>
        <begin position="187"/>
        <end position="211"/>
    </location>
</feature>
<reference evidence="2 3" key="1">
    <citation type="submission" date="2023-02" db="EMBL/GenBank/DDBJ databases">
        <title>LHISI_Scaffold_Assembly.</title>
        <authorList>
            <person name="Stuart O.P."/>
            <person name="Cleave R."/>
            <person name="Magrath M.J.L."/>
            <person name="Mikheyev A.S."/>
        </authorList>
    </citation>
    <scope>NUCLEOTIDE SEQUENCE [LARGE SCALE GENOMIC DNA]</scope>
    <source>
        <strain evidence="2">Daus_M_001</strain>
        <tissue evidence="2">Leg muscle</tissue>
    </source>
</reference>
<evidence type="ECO:0000313" key="3">
    <source>
        <dbReference type="Proteomes" id="UP001159363"/>
    </source>
</evidence>
<dbReference type="EMBL" id="JARBHB010000010">
    <property type="protein sequence ID" value="KAJ8874055.1"/>
    <property type="molecule type" value="Genomic_DNA"/>
</dbReference>
<feature type="region of interest" description="Disordered" evidence="1">
    <location>
        <begin position="86"/>
        <end position="153"/>
    </location>
</feature>
<name>A0ABQ9GPU9_9NEOP</name>
<dbReference type="Proteomes" id="UP001159363">
    <property type="component" value="Chromosome 9"/>
</dbReference>
<organism evidence="2 3">
    <name type="scientific">Dryococelus australis</name>
    <dbReference type="NCBI Taxonomy" id="614101"/>
    <lineage>
        <taxon>Eukaryota</taxon>
        <taxon>Metazoa</taxon>
        <taxon>Ecdysozoa</taxon>
        <taxon>Arthropoda</taxon>
        <taxon>Hexapoda</taxon>
        <taxon>Insecta</taxon>
        <taxon>Pterygota</taxon>
        <taxon>Neoptera</taxon>
        <taxon>Polyneoptera</taxon>
        <taxon>Phasmatodea</taxon>
        <taxon>Verophasmatodea</taxon>
        <taxon>Anareolatae</taxon>
        <taxon>Phasmatidae</taxon>
        <taxon>Eurycanthinae</taxon>
        <taxon>Dryococelus</taxon>
    </lineage>
</organism>
<keyword evidence="3" id="KW-1185">Reference proteome</keyword>
<evidence type="ECO:0000313" key="2">
    <source>
        <dbReference type="EMBL" id="KAJ8874055.1"/>
    </source>
</evidence>
<sequence>MRNCGRPREKREILSEKREILVVKRANRREGGNFFVRENRAKANFFPHDIIPDGGGVHRVHSQEPLPSEGTFLILLTAENVGDGIKGRRKRKIPEKTRRPAASSSMIPTCESAGANSPGIELGSPKWDVSSLTIKPPRPPSRAPSSRTAQNSCRQAEALISRLEKALRPLKVVYRASLKVLHRKLKARAGREPGSARATETSSKSGKKKKNLLSPLRSHFTSSCRGGEPHCISTLLPGSGDVCINPYWRYIRSRYVAADISADPFLFIASFELRPAFVHFPISRPQSLSDLANPRLIPGPVLGGVILTVTLGGERESSERVKLGSQRLEDGGRAIEGRQFCASPRVLWPFRPNLDLTGCYFVEEEGELALPLCAKQHKDIRSGGSGCAGA</sequence>
<protein>
    <submittedName>
        <fullName evidence="2">Uncharacterized protein</fullName>
    </submittedName>
</protein>
<accession>A0ABQ9GPU9</accession>
<gene>
    <name evidence="2" type="ORF">PR048_024895</name>
</gene>
<evidence type="ECO:0000256" key="1">
    <source>
        <dbReference type="SAM" id="MobiDB-lite"/>
    </source>
</evidence>